<dbReference type="Pfam" id="PF01063">
    <property type="entry name" value="Aminotran_4"/>
    <property type="match status" value="1"/>
</dbReference>
<dbReference type="PANTHER" id="PTHR42743:SF11">
    <property type="entry name" value="AMINODEOXYCHORISMATE LYASE"/>
    <property type="match status" value="1"/>
</dbReference>
<comment type="caution">
    <text evidence="7">The sequence shown here is derived from an EMBL/GenBank/DDBJ whole genome shotgun (WGS) entry which is preliminary data.</text>
</comment>
<dbReference type="AlphaFoldDB" id="A0A6V8SIV7"/>
<dbReference type="Proteomes" id="UP000580568">
    <property type="component" value="Unassembled WGS sequence"/>
</dbReference>
<evidence type="ECO:0000256" key="5">
    <source>
        <dbReference type="RuleBase" id="RU004516"/>
    </source>
</evidence>
<dbReference type="InterPro" id="IPR043132">
    <property type="entry name" value="BCAT-like_C"/>
</dbReference>
<evidence type="ECO:0000256" key="3">
    <source>
        <dbReference type="ARBA" id="ARBA00022898"/>
    </source>
</evidence>
<feature type="coiled-coil region" evidence="6">
    <location>
        <begin position="61"/>
        <end position="88"/>
    </location>
</feature>
<sequence length="274" mass="31623">MSECYSNKFILNGTSRVKEKFDDNILRRKGIVYEVIRVIDGVPLFLEKHLERMNNSFSLINREMKYDKEEIKEQIETLIKEVNVFEGNIKLLMDSESNEKNLLVYFVKHSYPTNDQYENGVNTTLFFGERENPNAKIVNNDFRTLVNEQISEKKCYEAILVDRNGFITEGSKSNIFMVRDNEILTSPLEDVLPGVTRGSIIDICKDNNISIKEEKVSYRDIASLEGMFITGTSPKILPIANVDKITLNSPKNTLVLELIRLYNKKIDEYIKSAK</sequence>
<dbReference type="InterPro" id="IPR001544">
    <property type="entry name" value="Aminotrans_IV"/>
</dbReference>
<dbReference type="GO" id="GO:0005829">
    <property type="term" value="C:cytosol"/>
    <property type="evidence" value="ECO:0007669"/>
    <property type="project" value="TreeGrafter"/>
</dbReference>
<dbReference type="Gene3D" id="3.30.470.10">
    <property type="match status" value="1"/>
</dbReference>
<keyword evidence="8" id="KW-1185">Reference proteome</keyword>
<dbReference type="SUPFAM" id="SSF56752">
    <property type="entry name" value="D-aminoacid aminotransferase-like PLP-dependent enzymes"/>
    <property type="match status" value="1"/>
</dbReference>
<proteinExistence type="inferred from homology"/>
<keyword evidence="6" id="KW-0175">Coiled coil</keyword>
<comment type="similarity">
    <text evidence="2 4">Belongs to the class-IV pyridoxal-phosphate-dependent aminotransferase family.</text>
</comment>
<evidence type="ECO:0000313" key="8">
    <source>
        <dbReference type="Proteomes" id="UP000580568"/>
    </source>
</evidence>
<protein>
    <submittedName>
        <fullName evidence="7">Branched-chain-amino-acid aminotransferase</fullName>
    </submittedName>
</protein>
<comment type="cofactor">
    <cofactor evidence="1 5">
        <name>pyridoxal 5'-phosphate</name>
        <dbReference type="ChEBI" id="CHEBI:597326"/>
    </cofactor>
</comment>
<evidence type="ECO:0000256" key="6">
    <source>
        <dbReference type="SAM" id="Coils"/>
    </source>
</evidence>
<name>A0A6V8SIV7_9CLOT</name>
<dbReference type="EMBL" id="BLZR01000001">
    <property type="protein sequence ID" value="GFP77137.1"/>
    <property type="molecule type" value="Genomic_DNA"/>
</dbReference>
<dbReference type="InterPro" id="IPR043131">
    <property type="entry name" value="BCAT-like_N"/>
</dbReference>
<reference evidence="7 8" key="1">
    <citation type="submission" date="2020-07" db="EMBL/GenBank/DDBJ databases">
        <title>A new beta-1,3-glucan-decomposing anaerobic bacterium isolated from anoxic soil subjected to biological soil disinfestation.</title>
        <authorList>
            <person name="Ueki A."/>
            <person name="Tonouchi A."/>
        </authorList>
    </citation>
    <scope>NUCLEOTIDE SEQUENCE [LARGE SCALE GENOMIC DNA]</scope>
    <source>
        <strain evidence="7 8">TW1</strain>
    </source>
</reference>
<evidence type="ECO:0000256" key="2">
    <source>
        <dbReference type="ARBA" id="ARBA00009320"/>
    </source>
</evidence>
<evidence type="ECO:0000256" key="4">
    <source>
        <dbReference type="RuleBase" id="RU004106"/>
    </source>
</evidence>
<dbReference type="PANTHER" id="PTHR42743">
    <property type="entry name" value="AMINO-ACID AMINOTRANSFERASE"/>
    <property type="match status" value="1"/>
</dbReference>
<evidence type="ECO:0000256" key="1">
    <source>
        <dbReference type="ARBA" id="ARBA00001933"/>
    </source>
</evidence>
<dbReference type="RefSeq" id="WP_183278524.1">
    <property type="nucleotide sequence ID" value="NZ_BLZR01000001.1"/>
</dbReference>
<dbReference type="InterPro" id="IPR018300">
    <property type="entry name" value="Aminotrans_IV_CS"/>
</dbReference>
<keyword evidence="7" id="KW-0032">Aminotransferase</keyword>
<dbReference type="PROSITE" id="PS00770">
    <property type="entry name" value="AA_TRANSFER_CLASS_4"/>
    <property type="match status" value="1"/>
</dbReference>
<gene>
    <name evidence="7" type="ORF">bsdtw1_03251</name>
</gene>
<keyword evidence="7" id="KW-0808">Transferase</keyword>
<dbReference type="FunFam" id="3.20.10.10:FF:000002">
    <property type="entry name" value="D-alanine aminotransferase"/>
    <property type="match status" value="1"/>
</dbReference>
<dbReference type="CDD" id="cd00449">
    <property type="entry name" value="PLPDE_IV"/>
    <property type="match status" value="1"/>
</dbReference>
<dbReference type="InterPro" id="IPR036038">
    <property type="entry name" value="Aminotransferase-like"/>
</dbReference>
<organism evidence="7 8">
    <name type="scientific">Clostridium fungisolvens</name>
    <dbReference type="NCBI Taxonomy" id="1604897"/>
    <lineage>
        <taxon>Bacteria</taxon>
        <taxon>Bacillati</taxon>
        <taxon>Bacillota</taxon>
        <taxon>Clostridia</taxon>
        <taxon>Eubacteriales</taxon>
        <taxon>Clostridiaceae</taxon>
        <taxon>Clostridium</taxon>
    </lineage>
</organism>
<dbReference type="Gene3D" id="3.20.10.10">
    <property type="entry name" value="D-amino Acid Aminotransferase, subunit A, domain 2"/>
    <property type="match status" value="1"/>
</dbReference>
<evidence type="ECO:0000313" key="7">
    <source>
        <dbReference type="EMBL" id="GFP77137.1"/>
    </source>
</evidence>
<dbReference type="GO" id="GO:0008652">
    <property type="term" value="P:amino acid biosynthetic process"/>
    <property type="evidence" value="ECO:0007669"/>
    <property type="project" value="UniProtKB-ARBA"/>
</dbReference>
<keyword evidence="3 5" id="KW-0663">Pyridoxal phosphate</keyword>
<dbReference type="GO" id="GO:0046394">
    <property type="term" value="P:carboxylic acid biosynthetic process"/>
    <property type="evidence" value="ECO:0007669"/>
    <property type="project" value="UniProtKB-ARBA"/>
</dbReference>
<accession>A0A6V8SIV7</accession>
<dbReference type="InterPro" id="IPR050571">
    <property type="entry name" value="Class-IV_PLP-Dep_Aminotrnsfr"/>
</dbReference>
<dbReference type="GO" id="GO:0008483">
    <property type="term" value="F:transaminase activity"/>
    <property type="evidence" value="ECO:0007669"/>
    <property type="project" value="UniProtKB-KW"/>
</dbReference>